<evidence type="ECO:0000313" key="7">
    <source>
        <dbReference type="Proteomes" id="UP000823909"/>
    </source>
</evidence>
<evidence type="ECO:0000256" key="1">
    <source>
        <dbReference type="ARBA" id="ARBA00005417"/>
    </source>
</evidence>
<evidence type="ECO:0000256" key="2">
    <source>
        <dbReference type="ARBA" id="ARBA00022448"/>
    </source>
</evidence>
<dbReference type="PANTHER" id="PTHR43335:SF4">
    <property type="entry name" value="ABC TRANSPORTER, ATP-BINDING PROTEIN"/>
    <property type="match status" value="1"/>
</dbReference>
<dbReference type="InterPro" id="IPR003593">
    <property type="entry name" value="AAA+_ATPase"/>
</dbReference>
<name>A0A9D2RG69_9FIRM</name>
<evidence type="ECO:0000259" key="5">
    <source>
        <dbReference type="PROSITE" id="PS50893"/>
    </source>
</evidence>
<dbReference type="InterPro" id="IPR027417">
    <property type="entry name" value="P-loop_NTPase"/>
</dbReference>
<comment type="similarity">
    <text evidence="1">Belongs to the ABC transporter superfamily.</text>
</comment>
<dbReference type="EMBL" id="DWUU01000044">
    <property type="protein sequence ID" value="HJD42821.1"/>
    <property type="molecule type" value="Genomic_DNA"/>
</dbReference>
<organism evidence="6 7">
    <name type="scientific">Candidatus Mediterraneibacter quadrami</name>
    <dbReference type="NCBI Taxonomy" id="2838684"/>
    <lineage>
        <taxon>Bacteria</taxon>
        <taxon>Bacillati</taxon>
        <taxon>Bacillota</taxon>
        <taxon>Clostridia</taxon>
        <taxon>Lachnospirales</taxon>
        <taxon>Lachnospiraceae</taxon>
        <taxon>Mediterraneibacter</taxon>
    </lineage>
</organism>
<protein>
    <submittedName>
        <fullName evidence="6">ATP-binding cassette domain-containing protein</fullName>
    </submittedName>
</protein>
<dbReference type="PANTHER" id="PTHR43335">
    <property type="entry name" value="ABC TRANSPORTER, ATP-BINDING PROTEIN"/>
    <property type="match status" value="1"/>
</dbReference>
<dbReference type="Gene3D" id="3.40.50.300">
    <property type="entry name" value="P-loop containing nucleotide triphosphate hydrolases"/>
    <property type="match status" value="1"/>
</dbReference>
<dbReference type="GO" id="GO:0016887">
    <property type="term" value="F:ATP hydrolysis activity"/>
    <property type="evidence" value="ECO:0007669"/>
    <property type="project" value="InterPro"/>
</dbReference>
<evidence type="ECO:0000256" key="3">
    <source>
        <dbReference type="ARBA" id="ARBA00022741"/>
    </source>
</evidence>
<dbReference type="SUPFAM" id="SSF52540">
    <property type="entry name" value="P-loop containing nucleoside triphosphate hydrolases"/>
    <property type="match status" value="1"/>
</dbReference>
<sequence length="213" mass="23631">MKSEVKLSNVTKSFRKERVLKGITHSFEQGKIHGIMGFNGSGKTVMFKCICGFLRPDSGAVIVQGRRIGKDGDFPQSLGMIIESPGFLPHVSGFANLKRLAAIRNRVSDEQIRESMARVGLDPFSKKKAGQYSLGMRERLGIAQAIMEDPRLLVLDEPFNGLDKRGAQDVCDLLDELRSRGRTILIAAHNMMEIEYLCDTICEMDAGVLTQVK</sequence>
<keyword evidence="2" id="KW-0813">Transport</keyword>
<feature type="domain" description="ABC transporter" evidence="5">
    <location>
        <begin position="5"/>
        <end position="212"/>
    </location>
</feature>
<dbReference type="InterPro" id="IPR003439">
    <property type="entry name" value="ABC_transporter-like_ATP-bd"/>
</dbReference>
<dbReference type="Proteomes" id="UP000823909">
    <property type="component" value="Unassembled WGS sequence"/>
</dbReference>
<accession>A0A9D2RG69</accession>
<evidence type="ECO:0000256" key="4">
    <source>
        <dbReference type="ARBA" id="ARBA00022840"/>
    </source>
</evidence>
<reference evidence="6" key="2">
    <citation type="submission" date="2021-04" db="EMBL/GenBank/DDBJ databases">
        <authorList>
            <person name="Gilroy R."/>
        </authorList>
    </citation>
    <scope>NUCLEOTIDE SEQUENCE</scope>
    <source>
        <strain evidence="6">ChiBcec15-3976</strain>
    </source>
</reference>
<dbReference type="AlphaFoldDB" id="A0A9D2RG69"/>
<comment type="caution">
    <text evidence="6">The sequence shown here is derived from an EMBL/GenBank/DDBJ whole genome shotgun (WGS) entry which is preliminary data.</text>
</comment>
<gene>
    <name evidence="6" type="ORF">H9910_07405</name>
</gene>
<evidence type="ECO:0000313" key="6">
    <source>
        <dbReference type="EMBL" id="HJD42821.1"/>
    </source>
</evidence>
<keyword evidence="3" id="KW-0547">Nucleotide-binding</keyword>
<dbReference type="Pfam" id="PF00005">
    <property type="entry name" value="ABC_tran"/>
    <property type="match status" value="1"/>
</dbReference>
<dbReference type="SMART" id="SM00382">
    <property type="entry name" value="AAA"/>
    <property type="match status" value="1"/>
</dbReference>
<proteinExistence type="inferred from homology"/>
<dbReference type="GO" id="GO:0005524">
    <property type="term" value="F:ATP binding"/>
    <property type="evidence" value="ECO:0007669"/>
    <property type="project" value="UniProtKB-KW"/>
</dbReference>
<reference evidence="6" key="1">
    <citation type="journal article" date="2021" name="PeerJ">
        <title>Extensive microbial diversity within the chicken gut microbiome revealed by metagenomics and culture.</title>
        <authorList>
            <person name="Gilroy R."/>
            <person name="Ravi A."/>
            <person name="Getino M."/>
            <person name="Pursley I."/>
            <person name="Horton D.L."/>
            <person name="Alikhan N.F."/>
            <person name="Baker D."/>
            <person name="Gharbi K."/>
            <person name="Hall N."/>
            <person name="Watson M."/>
            <person name="Adriaenssens E.M."/>
            <person name="Foster-Nyarko E."/>
            <person name="Jarju S."/>
            <person name="Secka A."/>
            <person name="Antonio M."/>
            <person name="Oren A."/>
            <person name="Chaudhuri R.R."/>
            <person name="La Ragione R."/>
            <person name="Hildebrand F."/>
            <person name="Pallen M.J."/>
        </authorList>
    </citation>
    <scope>NUCLEOTIDE SEQUENCE</scope>
    <source>
        <strain evidence="6">ChiBcec15-3976</strain>
    </source>
</reference>
<dbReference type="PROSITE" id="PS50893">
    <property type="entry name" value="ABC_TRANSPORTER_2"/>
    <property type="match status" value="1"/>
</dbReference>
<keyword evidence="4 6" id="KW-0067">ATP-binding</keyword>